<comment type="caution">
    <text evidence="2">The sequence shown here is derived from an EMBL/GenBank/DDBJ whole genome shotgun (WGS) entry which is preliminary data.</text>
</comment>
<dbReference type="AlphaFoldDB" id="A0A813GIV5"/>
<feature type="region of interest" description="Disordered" evidence="1">
    <location>
        <begin position="78"/>
        <end position="100"/>
    </location>
</feature>
<reference evidence="2" key="1">
    <citation type="submission" date="2021-02" db="EMBL/GenBank/DDBJ databases">
        <authorList>
            <person name="Dougan E. K."/>
            <person name="Rhodes N."/>
            <person name="Thang M."/>
            <person name="Chan C."/>
        </authorList>
    </citation>
    <scope>NUCLEOTIDE SEQUENCE</scope>
</reference>
<dbReference type="EMBL" id="CAJNNV010028526">
    <property type="protein sequence ID" value="CAE8624905.1"/>
    <property type="molecule type" value="Genomic_DNA"/>
</dbReference>
<organism evidence="2 3">
    <name type="scientific">Polarella glacialis</name>
    <name type="common">Dinoflagellate</name>
    <dbReference type="NCBI Taxonomy" id="89957"/>
    <lineage>
        <taxon>Eukaryota</taxon>
        <taxon>Sar</taxon>
        <taxon>Alveolata</taxon>
        <taxon>Dinophyceae</taxon>
        <taxon>Suessiales</taxon>
        <taxon>Suessiaceae</taxon>
        <taxon>Polarella</taxon>
    </lineage>
</organism>
<name>A0A813GIV5_POLGL</name>
<proteinExistence type="predicted"/>
<keyword evidence="3" id="KW-1185">Reference proteome</keyword>
<sequence>VWDVQRELQTRLNLEGRQANHTTLCVRPSCEHLQNVNESLKPYFRRLDSDRQRRTLQHQMHRYGRSLPLCTQRTLPAKSLKSRPPVSSSLCSGAQWHCKA</sequence>
<feature type="non-terminal residue" evidence="2">
    <location>
        <position position="1"/>
    </location>
</feature>
<evidence type="ECO:0000313" key="3">
    <source>
        <dbReference type="Proteomes" id="UP000654075"/>
    </source>
</evidence>
<protein>
    <submittedName>
        <fullName evidence="2">Uncharacterized protein</fullName>
    </submittedName>
</protein>
<evidence type="ECO:0000313" key="2">
    <source>
        <dbReference type="EMBL" id="CAE8624905.1"/>
    </source>
</evidence>
<dbReference type="Proteomes" id="UP000654075">
    <property type="component" value="Unassembled WGS sequence"/>
</dbReference>
<accession>A0A813GIV5</accession>
<evidence type="ECO:0000256" key="1">
    <source>
        <dbReference type="SAM" id="MobiDB-lite"/>
    </source>
</evidence>
<gene>
    <name evidence="2" type="ORF">PGLA1383_LOCUS41999</name>
</gene>
<feature type="non-terminal residue" evidence="2">
    <location>
        <position position="100"/>
    </location>
</feature>